<comment type="subcellular location">
    <subcellularLocation>
        <location evidence="1">Cell outer membrane</location>
    </subcellularLocation>
</comment>
<feature type="signal peptide" evidence="8">
    <location>
        <begin position="1"/>
        <end position="22"/>
    </location>
</feature>
<evidence type="ECO:0000256" key="1">
    <source>
        <dbReference type="ARBA" id="ARBA00004442"/>
    </source>
</evidence>
<keyword evidence="4" id="KW-1134">Transmembrane beta strand</keyword>
<comment type="caution">
    <text evidence="9">The sequence shown here is derived from an EMBL/GenBank/DDBJ whole genome shotgun (WGS) entry which is preliminary data.</text>
</comment>
<dbReference type="InterPro" id="IPR003423">
    <property type="entry name" value="OMP_efflux"/>
</dbReference>
<dbReference type="OrthoDB" id="9811587at2"/>
<gene>
    <name evidence="9" type="ORF">AAE02nite_46150</name>
</gene>
<dbReference type="Gene3D" id="1.20.1600.10">
    <property type="entry name" value="Outer membrane efflux proteins (OEP)"/>
    <property type="match status" value="1"/>
</dbReference>
<evidence type="ECO:0000256" key="2">
    <source>
        <dbReference type="ARBA" id="ARBA00007613"/>
    </source>
</evidence>
<dbReference type="PANTHER" id="PTHR30026:SF20">
    <property type="entry name" value="OUTER MEMBRANE PROTEIN TOLC"/>
    <property type="match status" value="1"/>
</dbReference>
<feature type="chain" id="PRO_5022192754" evidence="8">
    <location>
        <begin position="23"/>
        <end position="490"/>
    </location>
</feature>
<evidence type="ECO:0000256" key="7">
    <source>
        <dbReference type="ARBA" id="ARBA00023237"/>
    </source>
</evidence>
<organism evidence="9 10">
    <name type="scientific">Adhaeribacter aerolatus</name>
    <dbReference type="NCBI Taxonomy" id="670289"/>
    <lineage>
        <taxon>Bacteria</taxon>
        <taxon>Pseudomonadati</taxon>
        <taxon>Bacteroidota</taxon>
        <taxon>Cytophagia</taxon>
        <taxon>Cytophagales</taxon>
        <taxon>Hymenobacteraceae</taxon>
        <taxon>Adhaeribacter</taxon>
    </lineage>
</organism>
<dbReference type="EMBL" id="BJYS01000047">
    <property type="protein sequence ID" value="GEO06951.1"/>
    <property type="molecule type" value="Genomic_DNA"/>
</dbReference>
<dbReference type="SUPFAM" id="SSF56954">
    <property type="entry name" value="Outer membrane efflux proteins (OEP)"/>
    <property type="match status" value="1"/>
</dbReference>
<keyword evidence="6" id="KW-0472">Membrane</keyword>
<keyword evidence="8" id="KW-0732">Signal</keyword>
<dbReference type="InterPro" id="IPR051906">
    <property type="entry name" value="TolC-like"/>
</dbReference>
<evidence type="ECO:0000256" key="4">
    <source>
        <dbReference type="ARBA" id="ARBA00022452"/>
    </source>
</evidence>
<dbReference type="GO" id="GO:1990281">
    <property type="term" value="C:efflux pump complex"/>
    <property type="evidence" value="ECO:0007669"/>
    <property type="project" value="TreeGrafter"/>
</dbReference>
<evidence type="ECO:0000256" key="6">
    <source>
        <dbReference type="ARBA" id="ARBA00023136"/>
    </source>
</evidence>
<evidence type="ECO:0000256" key="5">
    <source>
        <dbReference type="ARBA" id="ARBA00022692"/>
    </source>
</evidence>
<dbReference type="GO" id="GO:0015562">
    <property type="term" value="F:efflux transmembrane transporter activity"/>
    <property type="evidence" value="ECO:0007669"/>
    <property type="project" value="InterPro"/>
</dbReference>
<reference evidence="9 10" key="1">
    <citation type="submission" date="2019-07" db="EMBL/GenBank/DDBJ databases">
        <title>Whole genome shotgun sequence of Adhaeribacter aerolatus NBRC 106133.</title>
        <authorList>
            <person name="Hosoyama A."/>
            <person name="Uohara A."/>
            <person name="Ohji S."/>
            <person name="Ichikawa N."/>
        </authorList>
    </citation>
    <scope>NUCLEOTIDE SEQUENCE [LARGE SCALE GENOMIC DNA]</scope>
    <source>
        <strain evidence="9 10">NBRC 106133</strain>
    </source>
</reference>
<evidence type="ECO:0000256" key="8">
    <source>
        <dbReference type="SAM" id="SignalP"/>
    </source>
</evidence>
<keyword evidence="10" id="KW-1185">Reference proteome</keyword>
<name>A0A512B4S1_9BACT</name>
<keyword evidence="3" id="KW-0813">Transport</keyword>
<dbReference type="GO" id="GO:0015288">
    <property type="term" value="F:porin activity"/>
    <property type="evidence" value="ECO:0007669"/>
    <property type="project" value="TreeGrafter"/>
</dbReference>
<dbReference type="Proteomes" id="UP000321532">
    <property type="component" value="Unassembled WGS sequence"/>
</dbReference>
<comment type="similarity">
    <text evidence="2">Belongs to the outer membrane factor (OMF) (TC 1.B.17) family.</text>
</comment>
<dbReference type="RefSeq" id="WP_146904114.1">
    <property type="nucleotide sequence ID" value="NZ_BJYS01000047.1"/>
</dbReference>
<dbReference type="Pfam" id="PF02321">
    <property type="entry name" value="OEP"/>
    <property type="match status" value="2"/>
</dbReference>
<evidence type="ECO:0000256" key="3">
    <source>
        <dbReference type="ARBA" id="ARBA00022448"/>
    </source>
</evidence>
<keyword evidence="5" id="KW-0812">Transmembrane</keyword>
<sequence>MSRLLTFLIIFLVLAGPGNVFAQSQQGLWSLEECINYALTHNSEVRQSELDLEVSQATQAQTKAALLPTGRAGAAHGYNFGRSINPFTNQYVEEQIQTSNLNLNASLILFNGLQLQNSLKQTALGVKASQQDLEQAANTVSLNVALAYLAILQNEELLEIATRQLTTSQAQLARADKLVAAGVMAQSTLADLQVQAGNDELEKVNATNNLSTAKLTLMQLMNLPATTDFQVQKLNVNALTPNAYDKTATAVYEVAQKTQPSIIGADLRVKSTQRGVQVARGSLLPALSLVGAMGTAYSSAVPTSRFVADGTGFTQQDVASETDFVMVNGTRKPIISTKQVPNGSMQDFLYFDQLQFNLGKYVGLNLSIPILNGWQARNRISNAQIARKRAEFAADNARIQLRQNIELAFTNLSAAQTRLETSRKQAEASAVAYQAAQKRFENGSVHFVDLNLAKTNYDRAQLNEVRAKYDYVFRKKILDFYQNKPLTLQE</sequence>
<evidence type="ECO:0000313" key="10">
    <source>
        <dbReference type="Proteomes" id="UP000321532"/>
    </source>
</evidence>
<evidence type="ECO:0000313" key="9">
    <source>
        <dbReference type="EMBL" id="GEO06951.1"/>
    </source>
</evidence>
<dbReference type="GO" id="GO:0009279">
    <property type="term" value="C:cell outer membrane"/>
    <property type="evidence" value="ECO:0007669"/>
    <property type="project" value="UniProtKB-SubCell"/>
</dbReference>
<proteinExistence type="inferred from homology"/>
<keyword evidence="7" id="KW-0998">Cell outer membrane</keyword>
<dbReference type="PANTHER" id="PTHR30026">
    <property type="entry name" value="OUTER MEMBRANE PROTEIN TOLC"/>
    <property type="match status" value="1"/>
</dbReference>
<protein>
    <submittedName>
        <fullName evidence="9">Transporter</fullName>
    </submittedName>
</protein>
<dbReference type="AlphaFoldDB" id="A0A512B4S1"/>
<accession>A0A512B4S1</accession>